<comment type="caution">
    <text evidence="2">The sequence shown here is derived from an EMBL/GenBank/DDBJ whole genome shotgun (WGS) entry which is preliminary data.</text>
</comment>
<evidence type="ECO:0000313" key="3">
    <source>
        <dbReference type="Proteomes" id="UP000775213"/>
    </source>
</evidence>
<name>A0AAV7FX22_DENCH</name>
<dbReference type="Proteomes" id="UP000775213">
    <property type="component" value="Unassembled WGS sequence"/>
</dbReference>
<evidence type="ECO:0000313" key="2">
    <source>
        <dbReference type="EMBL" id="KAH0448480.1"/>
    </source>
</evidence>
<feature type="compositionally biased region" description="Acidic residues" evidence="1">
    <location>
        <begin position="29"/>
        <end position="42"/>
    </location>
</feature>
<proteinExistence type="predicted"/>
<dbReference type="EMBL" id="JAGFBR010000019">
    <property type="protein sequence ID" value="KAH0448480.1"/>
    <property type="molecule type" value="Genomic_DNA"/>
</dbReference>
<feature type="region of interest" description="Disordered" evidence="1">
    <location>
        <begin position="14"/>
        <end position="71"/>
    </location>
</feature>
<protein>
    <submittedName>
        <fullName evidence="2">Uncharacterized protein</fullName>
    </submittedName>
</protein>
<dbReference type="AlphaFoldDB" id="A0AAV7FX22"/>
<evidence type="ECO:0000256" key="1">
    <source>
        <dbReference type="SAM" id="MobiDB-lite"/>
    </source>
</evidence>
<accession>A0AAV7FX22</accession>
<keyword evidence="3" id="KW-1185">Reference proteome</keyword>
<gene>
    <name evidence="2" type="ORF">IEQ34_022280</name>
</gene>
<sequence>MFGRVVATGADVWVPNSGVLPPELRDVDEVVSSDEEQQDDEANTLNSDNHEDPIIGDSQRSHNTRPITHKK</sequence>
<organism evidence="2 3">
    <name type="scientific">Dendrobium chrysotoxum</name>
    <name type="common">Orchid</name>
    <dbReference type="NCBI Taxonomy" id="161865"/>
    <lineage>
        <taxon>Eukaryota</taxon>
        <taxon>Viridiplantae</taxon>
        <taxon>Streptophyta</taxon>
        <taxon>Embryophyta</taxon>
        <taxon>Tracheophyta</taxon>
        <taxon>Spermatophyta</taxon>
        <taxon>Magnoliopsida</taxon>
        <taxon>Liliopsida</taxon>
        <taxon>Asparagales</taxon>
        <taxon>Orchidaceae</taxon>
        <taxon>Epidendroideae</taxon>
        <taxon>Malaxideae</taxon>
        <taxon>Dendrobiinae</taxon>
        <taxon>Dendrobium</taxon>
    </lineage>
</organism>
<reference evidence="2 3" key="1">
    <citation type="journal article" date="2021" name="Hortic Res">
        <title>Chromosome-scale assembly of the Dendrobium chrysotoxum genome enhances the understanding of orchid evolution.</title>
        <authorList>
            <person name="Zhang Y."/>
            <person name="Zhang G.Q."/>
            <person name="Zhang D."/>
            <person name="Liu X.D."/>
            <person name="Xu X.Y."/>
            <person name="Sun W.H."/>
            <person name="Yu X."/>
            <person name="Zhu X."/>
            <person name="Wang Z.W."/>
            <person name="Zhao X."/>
            <person name="Zhong W.Y."/>
            <person name="Chen H."/>
            <person name="Yin W.L."/>
            <person name="Huang T."/>
            <person name="Niu S.C."/>
            <person name="Liu Z.J."/>
        </authorList>
    </citation>
    <scope>NUCLEOTIDE SEQUENCE [LARGE SCALE GENOMIC DNA]</scope>
    <source>
        <strain evidence="2">Lindl</strain>
    </source>
</reference>